<reference evidence="2 3" key="1">
    <citation type="submission" date="2020-08" db="EMBL/GenBank/DDBJ databases">
        <title>Genomic Encyclopedia of Type Strains, Phase IV (KMG-IV): sequencing the most valuable type-strain genomes for metagenomic binning, comparative biology and taxonomic classification.</title>
        <authorList>
            <person name="Goeker M."/>
        </authorList>
    </citation>
    <scope>NUCLEOTIDE SEQUENCE [LARGE SCALE GENOMIC DNA]</scope>
    <source>
        <strain evidence="2 3">DSM 17328</strain>
    </source>
</reference>
<dbReference type="Gene3D" id="3.10.129.10">
    <property type="entry name" value="Hotdog Thioesterase"/>
    <property type="match status" value="1"/>
</dbReference>
<name>A0A7W7B147_9SPHN</name>
<dbReference type="SUPFAM" id="SSF54637">
    <property type="entry name" value="Thioesterase/thiol ester dehydrase-isomerase"/>
    <property type="match status" value="1"/>
</dbReference>
<dbReference type="GO" id="GO:0047617">
    <property type="term" value="F:fatty acyl-CoA hydrolase activity"/>
    <property type="evidence" value="ECO:0007669"/>
    <property type="project" value="TreeGrafter"/>
</dbReference>
<organism evidence="2 3">
    <name type="scientific">Sphingosinicella soli</name>
    <dbReference type="NCBI Taxonomy" id="333708"/>
    <lineage>
        <taxon>Bacteria</taxon>
        <taxon>Pseudomonadati</taxon>
        <taxon>Pseudomonadota</taxon>
        <taxon>Alphaproteobacteria</taxon>
        <taxon>Sphingomonadales</taxon>
        <taxon>Sphingosinicellaceae</taxon>
        <taxon>Sphingosinicella</taxon>
    </lineage>
</organism>
<dbReference type="RefSeq" id="WP_184067951.1">
    <property type="nucleotide sequence ID" value="NZ_JACHNZ010000016.1"/>
</dbReference>
<keyword evidence="3" id="KW-1185">Reference proteome</keyword>
<dbReference type="AlphaFoldDB" id="A0A7W7B147"/>
<comment type="caution">
    <text evidence="2">The sequence shown here is derived from an EMBL/GenBank/DDBJ whole genome shotgun (WGS) entry which is preliminary data.</text>
</comment>
<dbReference type="Proteomes" id="UP000566324">
    <property type="component" value="Unassembled WGS sequence"/>
</dbReference>
<dbReference type="EMBL" id="JACHNZ010000016">
    <property type="protein sequence ID" value="MBB4632082.1"/>
    <property type="molecule type" value="Genomic_DNA"/>
</dbReference>
<dbReference type="CDD" id="cd00586">
    <property type="entry name" value="4HBT"/>
    <property type="match status" value="1"/>
</dbReference>
<evidence type="ECO:0000313" key="2">
    <source>
        <dbReference type="EMBL" id="MBB4632082.1"/>
    </source>
</evidence>
<dbReference type="Pfam" id="PF13279">
    <property type="entry name" value="4HBT_2"/>
    <property type="match status" value="1"/>
</dbReference>
<accession>A0A7W7B147</accession>
<evidence type="ECO:0000313" key="3">
    <source>
        <dbReference type="Proteomes" id="UP000566324"/>
    </source>
</evidence>
<dbReference type="PANTHER" id="PTHR31793:SF37">
    <property type="entry name" value="ACYL-COA THIOESTER HYDROLASE YBGC"/>
    <property type="match status" value="1"/>
</dbReference>
<dbReference type="EC" id="3.1.2.-" evidence="2"/>
<dbReference type="InterPro" id="IPR050563">
    <property type="entry name" value="4-hydroxybenzoyl-CoA_TE"/>
</dbReference>
<sequence length="140" mass="15761">MTEAAQVSVFTQQKTPAPEDIDELGHVNNAVYVRWIQDIAVAHWYAVAPADLAANVVWVVVRHEIDYRAPSYLGETLTLRTWVGDVPKGARYDRFVEVAGPDGKVRVRALTTWALLDRESRRPMRVTAEFTAPFVPKKSV</sequence>
<proteinExistence type="predicted"/>
<keyword evidence="1 2" id="KW-0378">Hydrolase</keyword>
<dbReference type="PANTHER" id="PTHR31793">
    <property type="entry name" value="4-HYDROXYBENZOYL-COA THIOESTERASE FAMILY MEMBER"/>
    <property type="match status" value="1"/>
</dbReference>
<protein>
    <submittedName>
        <fullName evidence="2">Acyl-CoA thioester hydrolase</fullName>
        <ecNumber evidence="2">3.1.2.-</ecNumber>
    </submittedName>
</protein>
<dbReference type="InterPro" id="IPR029069">
    <property type="entry name" value="HotDog_dom_sf"/>
</dbReference>
<gene>
    <name evidence="2" type="ORF">GGQ98_001699</name>
</gene>
<evidence type="ECO:0000256" key="1">
    <source>
        <dbReference type="ARBA" id="ARBA00022801"/>
    </source>
</evidence>